<feature type="transmembrane region" description="Helical" evidence="6">
    <location>
        <begin position="425"/>
        <end position="445"/>
    </location>
</feature>
<evidence type="ECO:0000256" key="6">
    <source>
        <dbReference type="SAM" id="Phobius"/>
    </source>
</evidence>
<evidence type="ECO:0000256" key="3">
    <source>
        <dbReference type="ARBA" id="ARBA00022692"/>
    </source>
</evidence>
<evidence type="ECO:0000313" key="7">
    <source>
        <dbReference type="EMBL" id="MFD1800484.1"/>
    </source>
</evidence>
<dbReference type="PANTHER" id="PTHR30618">
    <property type="entry name" value="NCS1 FAMILY PURINE/PYRIMIDINE TRANSPORTER"/>
    <property type="match status" value="1"/>
</dbReference>
<feature type="transmembrane region" description="Helical" evidence="6">
    <location>
        <begin position="315"/>
        <end position="340"/>
    </location>
</feature>
<dbReference type="EMBL" id="JBHUFF010000022">
    <property type="protein sequence ID" value="MFD1800484.1"/>
    <property type="molecule type" value="Genomic_DNA"/>
</dbReference>
<feature type="transmembrane region" description="Helical" evidence="6">
    <location>
        <begin position="273"/>
        <end position="295"/>
    </location>
</feature>
<feature type="transmembrane region" description="Helical" evidence="6">
    <location>
        <begin position="108"/>
        <end position="126"/>
    </location>
</feature>
<evidence type="ECO:0000256" key="1">
    <source>
        <dbReference type="ARBA" id="ARBA00004141"/>
    </source>
</evidence>
<feature type="transmembrane region" description="Helical" evidence="6">
    <location>
        <begin position="64"/>
        <end position="87"/>
    </location>
</feature>
<organism evidence="7 8">
    <name type="scientific">Carnobacterium antarcticum</name>
    <dbReference type="NCBI Taxonomy" id="2126436"/>
    <lineage>
        <taxon>Bacteria</taxon>
        <taxon>Bacillati</taxon>
        <taxon>Bacillota</taxon>
        <taxon>Bacilli</taxon>
        <taxon>Lactobacillales</taxon>
        <taxon>Carnobacteriaceae</taxon>
        <taxon>Carnobacterium</taxon>
    </lineage>
</organism>
<comment type="similarity">
    <text evidence="2">Belongs to the purine-cytosine permease (2.A.39) family.</text>
</comment>
<dbReference type="InterPro" id="IPR045225">
    <property type="entry name" value="Uracil/uridine/allantoin_perm"/>
</dbReference>
<proteinExistence type="inferred from homology"/>
<keyword evidence="5 6" id="KW-0472">Membrane</keyword>
<dbReference type="Proteomes" id="UP001597285">
    <property type="component" value="Unassembled WGS sequence"/>
</dbReference>
<keyword evidence="4 6" id="KW-1133">Transmembrane helix</keyword>
<feature type="transmembrane region" description="Helical" evidence="6">
    <location>
        <begin position="231"/>
        <end position="252"/>
    </location>
</feature>
<name>A0ABW4NQW6_9LACT</name>
<dbReference type="Pfam" id="PF02133">
    <property type="entry name" value="Transp_cyt_pur"/>
    <property type="match status" value="1"/>
</dbReference>
<sequence>MENIRKKELTAYQERGYKEDLLPKTKEKRTWSTFNYFTIWMGSVHNVPNYVAVGGFLALGLSPINVMLAIVVSALVVAGIMILNGAAGSKYGIPFSMILKASYGIRGALFPGFLRGCVAAIMWYGLQTYTGSQALLILIAKIWPGFLDIGANVKFFGISLPGLIAFALFWVVNLYIGLGGGDVLKKFTAVLNPLIYIVFGGMTIWALNVGGGLANVLKYRPEGFNNSGTSLLAFLVIINAVVAVWAAPAVSASDFTQNAKSFKSQAVGQFSGLLVSYIVFAFTSVIILAGASVYYGNDTWNVLDIVNSWDSLPAIALATIVLLMTTISTNAAGNIVPAGFQIAALFPSKINYKQGVVIASIVSFLLMPWKLMENQTSIYAFLDIIGGILGPVIGIMLAHYFVIMKQDINLAQLYPEKGDYSYYKGGFNIFAFVVTIIASFLAFSGKFIPALSALANLTWIVGVIAAFILYIIGMSFYRKANPKFDEMNADTDAI</sequence>
<keyword evidence="8" id="KW-1185">Reference proteome</keyword>
<accession>A0ABW4NQW6</accession>
<dbReference type="InterPro" id="IPR012681">
    <property type="entry name" value="NCS1"/>
</dbReference>
<feature type="transmembrane region" description="Helical" evidence="6">
    <location>
        <begin position="378"/>
        <end position="404"/>
    </location>
</feature>
<keyword evidence="3 6" id="KW-0812">Transmembrane</keyword>
<feature type="transmembrane region" description="Helical" evidence="6">
    <location>
        <begin position="34"/>
        <end position="58"/>
    </location>
</feature>
<comment type="caution">
    <text evidence="7">The sequence shown here is derived from an EMBL/GenBank/DDBJ whole genome shotgun (WGS) entry which is preliminary data.</text>
</comment>
<feature type="transmembrane region" description="Helical" evidence="6">
    <location>
        <begin position="457"/>
        <end position="477"/>
    </location>
</feature>
<comment type="subcellular location">
    <subcellularLocation>
        <location evidence="1">Membrane</location>
        <topology evidence="1">Multi-pass membrane protein</topology>
    </subcellularLocation>
</comment>
<dbReference type="Gene3D" id="1.10.4160.10">
    <property type="entry name" value="Hydantoin permease"/>
    <property type="match status" value="1"/>
</dbReference>
<dbReference type="RefSeq" id="WP_082664175.1">
    <property type="nucleotide sequence ID" value="NZ_JBHSQC010000002.1"/>
</dbReference>
<feature type="transmembrane region" description="Helical" evidence="6">
    <location>
        <begin position="155"/>
        <end position="178"/>
    </location>
</feature>
<dbReference type="NCBIfam" id="TIGR00800">
    <property type="entry name" value="ncs1"/>
    <property type="match status" value="1"/>
</dbReference>
<gene>
    <name evidence="7" type="ORF">ACFSBK_11555</name>
</gene>
<evidence type="ECO:0000256" key="5">
    <source>
        <dbReference type="ARBA" id="ARBA00023136"/>
    </source>
</evidence>
<dbReference type="InterPro" id="IPR001248">
    <property type="entry name" value="Pur-cyt_permease"/>
</dbReference>
<evidence type="ECO:0000256" key="2">
    <source>
        <dbReference type="ARBA" id="ARBA00008974"/>
    </source>
</evidence>
<evidence type="ECO:0000313" key="8">
    <source>
        <dbReference type="Proteomes" id="UP001597285"/>
    </source>
</evidence>
<feature type="transmembrane region" description="Helical" evidence="6">
    <location>
        <begin position="190"/>
        <end position="211"/>
    </location>
</feature>
<evidence type="ECO:0000256" key="4">
    <source>
        <dbReference type="ARBA" id="ARBA00022989"/>
    </source>
</evidence>
<protein>
    <submittedName>
        <fullName evidence="7">Allantoin permease</fullName>
    </submittedName>
</protein>
<dbReference type="PANTHER" id="PTHR30618:SF0">
    <property type="entry name" value="PURINE-URACIL PERMEASE NCS1"/>
    <property type="match status" value="1"/>
</dbReference>
<dbReference type="NCBIfam" id="NF008476">
    <property type="entry name" value="PRK11375.1"/>
    <property type="match status" value="1"/>
</dbReference>
<reference evidence="8" key="1">
    <citation type="journal article" date="2019" name="Int. J. Syst. Evol. Microbiol.">
        <title>The Global Catalogue of Microorganisms (GCM) 10K type strain sequencing project: providing services to taxonomists for standard genome sequencing and annotation.</title>
        <authorList>
            <consortium name="The Broad Institute Genomics Platform"/>
            <consortium name="The Broad Institute Genome Sequencing Center for Infectious Disease"/>
            <person name="Wu L."/>
            <person name="Ma J."/>
        </authorList>
    </citation>
    <scope>NUCLEOTIDE SEQUENCE [LARGE SCALE GENOMIC DNA]</scope>
    <source>
        <strain evidence="8">KCTC 42143</strain>
    </source>
</reference>
<dbReference type="CDD" id="cd11485">
    <property type="entry name" value="SLC-NCS1sbd_YbbW-like"/>
    <property type="match status" value="1"/>
</dbReference>
<feature type="transmembrane region" description="Helical" evidence="6">
    <location>
        <begin position="352"/>
        <end position="372"/>
    </location>
</feature>